<dbReference type="Proteomes" id="UP001632038">
    <property type="component" value="Unassembled WGS sequence"/>
</dbReference>
<dbReference type="PANTHER" id="PTHR36746">
    <property type="entry name" value="BNAC04G51760D PROTEIN"/>
    <property type="match status" value="1"/>
</dbReference>
<dbReference type="AlphaFoldDB" id="A0ABD3E7L1"/>
<sequence>MAQNNTTKESESFCQKIHNAVGPFGARIFRLSYQPPGSPVRILHQPSHSKMIPVEFESHASGQVVTERDVVIVRSRKLSKPSPKKGKTFESELNDENKFSDYISKVKDRMLKTASNVNGVETSAIRDSFDDRVTDYIKRAKIKVRKNTSVGDDKSFSRK</sequence>
<name>A0ABD3E7L1_9LAMI</name>
<organism evidence="1 2">
    <name type="scientific">Castilleja foliolosa</name>
    <dbReference type="NCBI Taxonomy" id="1961234"/>
    <lineage>
        <taxon>Eukaryota</taxon>
        <taxon>Viridiplantae</taxon>
        <taxon>Streptophyta</taxon>
        <taxon>Embryophyta</taxon>
        <taxon>Tracheophyta</taxon>
        <taxon>Spermatophyta</taxon>
        <taxon>Magnoliopsida</taxon>
        <taxon>eudicotyledons</taxon>
        <taxon>Gunneridae</taxon>
        <taxon>Pentapetalae</taxon>
        <taxon>asterids</taxon>
        <taxon>lamiids</taxon>
        <taxon>Lamiales</taxon>
        <taxon>Orobanchaceae</taxon>
        <taxon>Pedicularideae</taxon>
        <taxon>Castillejinae</taxon>
        <taxon>Castilleja</taxon>
    </lineage>
</organism>
<evidence type="ECO:0000313" key="1">
    <source>
        <dbReference type="EMBL" id="KAL3649089.1"/>
    </source>
</evidence>
<accession>A0ABD3E7L1</accession>
<gene>
    <name evidence="1" type="ORF">CASFOL_005492</name>
</gene>
<dbReference type="PANTHER" id="PTHR36746:SF3">
    <property type="entry name" value="DUF4005 DOMAIN-CONTAINING PROTEIN"/>
    <property type="match status" value="1"/>
</dbReference>
<protein>
    <submittedName>
        <fullName evidence="1">Uncharacterized protein</fullName>
    </submittedName>
</protein>
<evidence type="ECO:0000313" key="2">
    <source>
        <dbReference type="Proteomes" id="UP001632038"/>
    </source>
</evidence>
<dbReference type="EMBL" id="JAVIJP010000007">
    <property type="protein sequence ID" value="KAL3649089.1"/>
    <property type="molecule type" value="Genomic_DNA"/>
</dbReference>
<keyword evidence="2" id="KW-1185">Reference proteome</keyword>
<proteinExistence type="predicted"/>
<comment type="caution">
    <text evidence="1">The sequence shown here is derived from an EMBL/GenBank/DDBJ whole genome shotgun (WGS) entry which is preliminary data.</text>
</comment>
<reference evidence="2" key="1">
    <citation type="journal article" date="2024" name="IScience">
        <title>Strigolactones Initiate the Formation of Haustorium-like Structures in Castilleja.</title>
        <authorList>
            <person name="Buerger M."/>
            <person name="Peterson D."/>
            <person name="Chory J."/>
        </authorList>
    </citation>
    <scope>NUCLEOTIDE SEQUENCE [LARGE SCALE GENOMIC DNA]</scope>
</reference>